<feature type="domain" description="C2" evidence="1">
    <location>
        <begin position="1"/>
        <end position="97"/>
    </location>
</feature>
<dbReference type="InterPro" id="IPR035892">
    <property type="entry name" value="C2_domain_sf"/>
</dbReference>
<evidence type="ECO:0000259" key="1">
    <source>
        <dbReference type="PROSITE" id="PS50004"/>
    </source>
</evidence>
<dbReference type="GO" id="GO:0031594">
    <property type="term" value="C:neuromuscular junction"/>
    <property type="evidence" value="ECO:0007669"/>
    <property type="project" value="TreeGrafter"/>
</dbReference>
<dbReference type="Pfam" id="PF00168">
    <property type="entry name" value="C2"/>
    <property type="match status" value="1"/>
</dbReference>
<dbReference type="Proteomes" id="UP000095280">
    <property type="component" value="Unplaced"/>
</dbReference>
<dbReference type="GO" id="GO:0099525">
    <property type="term" value="P:presynaptic dense core vesicle exocytosis"/>
    <property type="evidence" value="ECO:0007669"/>
    <property type="project" value="TreeGrafter"/>
</dbReference>
<dbReference type="GO" id="GO:0042734">
    <property type="term" value="C:presynaptic membrane"/>
    <property type="evidence" value="ECO:0007669"/>
    <property type="project" value="TreeGrafter"/>
</dbReference>
<keyword evidence="2" id="KW-1185">Reference proteome</keyword>
<name>A0A1I8GNF5_9PLAT</name>
<dbReference type="InterPro" id="IPR000008">
    <property type="entry name" value="C2_dom"/>
</dbReference>
<reference evidence="3" key="1">
    <citation type="submission" date="2016-11" db="UniProtKB">
        <authorList>
            <consortium name="WormBaseParasite"/>
        </authorList>
    </citation>
    <scope>IDENTIFICATION</scope>
</reference>
<dbReference type="GO" id="GO:0016081">
    <property type="term" value="P:synaptic vesicle docking"/>
    <property type="evidence" value="ECO:0007669"/>
    <property type="project" value="TreeGrafter"/>
</dbReference>
<evidence type="ECO:0000313" key="3">
    <source>
        <dbReference type="WBParaSite" id="maker-uti_cns_0002459-snap-gene-0.2-mRNA-1"/>
    </source>
</evidence>
<dbReference type="GO" id="GO:0030672">
    <property type="term" value="C:synaptic vesicle membrane"/>
    <property type="evidence" value="ECO:0007669"/>
    <property type="project" value="TreeGrafter"/>
</dbReference>
<dbReference type="PROSITE" id="PS50004">
    <property type="entry name" value="C2"/>
    <property type="match status" value="1"/>
</dbReference>
<dbReference type="GO" id="GO:0019992">
    <property type="term" value="F:diacylglycerol binding"/>
    <property type="evidence" value="ECO:0007669"/>
    <property type="project" value="InterPro"/>
</dbReference>
<dbReference type="GO" id="GO:0016082">
    <property type="term" value="P:synaptic vesicle priming"/>
    <property type="evidence" value="ECO:0007669"/>
    <property type="project" value="TreeGrafter"/>
</dbReference>
<dbReference type="WBParaSite" id="maker-uti_cns_0002459-snap-gene-0.2-mRNA-1">
    <property type="protein sequence ID" value="maker-uti_cns_0002459-snap-gene-0.2-mRNA-1"/>
    <property type="gene ID" value="maker-uti_cns_0002459-snap-gene-0.2"/>
</dbReference>
<organism evidence="2 3">
    <name type="scientific">Macrostomum lignano</name>
    <dbReference type="NCBI Taxonomy" id="282301"/>
    <lineage>
        <taxon>Eukaryota</taxon>
        <taxon>Metazoa</taxon>
        <taxon>Spiralia</taxon>
        <taxon>Lophotrochozoa</taxon>
        <taxon>Platyhelminthes</taxon>
        <taxon>Rhabditophora</taxon>
        <taxon>Macrostomorpha</taxon>
        <taxon>Macrostomida</taxon>
        <taxon>Macrostomidae</taxon>
        <taxon>Macrostomum</taxon>
    </lineage>
</organism>
<dbReference type="InterPro" id="IPR027080">
    <property type="entry name" value="Unc-13"/>
</dbReference>
<dbReference type="Gene3D" id="2.60.40.150">
    <property type="entry name" value="C2 domain"/>
    <property type="match status" value="1"/>
</dbReference>
<accession>A0A1I8GNF5</accession>
<dbReference type="GO" id="GO:0017075">
    <property type="term" value="F:syntaxin-1 binding"/>
    <property type="evidence" value="ECO:0007669"/>
    <property type="project" value="TreeGrafter"/>
</dbReference>
<protein>
    <submittedName>
        <fullName evidence="3">C2 domain-containing protein</fullName>
    </submittedName>
</protein>
<evidence type="ECO:0000313" key="2">
    <source>
        <dbReference type="Proteomes" id="UP000095280"/>
    </source>
</evidence>
<dbReference type="PANTHER" id="PTHR10480:SF12">
    <property type="entry name" value="UNC-13, ISOFORM E"/>
    <property type="match status" value="1"/>
</dbReference>
<dbReference type="GO" id="GO:0061789">
    <property type="term" value="P:dense core granule priming"/>
    <property type="evidence" value="ECO:0007669"/>
    <property type="project" value="TreeGrafter"/>
</dbReference>
<dbReference type="GO" id="GO:0043195">
    <property type="term" value="C:terminal bouton"/>
    <property type="evidence" value="ECO:0007669"/>
    <property type="project" value="TreeGrafter"/>
</dbReference>
<dbReference type="GO" id="GO:0098831">
    <property type="term" value="C:presynaptic active zone cytoplasmic component"/>
    <property type="evidence" value="ECO:0007669"/>
    <property type="project" value="TreeGrafter"/>
</dbReference>
<dbReference type="GO" id="GO:0035249">
    <property type="term" value="P:synaptic transmission, glutamatergic"/>
    <property type="evidence" value="ECO:0007669"/>
    <property type="project" value="TreeGrafter"/>
</dbReference>
<dbReference type="PANTHER" id="PTHR10480">
    <property type="entry name" value="PROTEIN UNC-13 HOMOLOG"/>
    <property type="match status" value="1"/>
</dbReference>
<dbReference type="AlphaFoldDB" id="A0A1I8GNF5"/>
<dbReference type="SUPFAM" id="SSF49562">
    <property type="entry name" value="C2 domain (Calcium/lipid-binding domain, CaLB)"/>
    <property type="match status" value="1"/>
</dbReference>
<dbReference type="SMART" id="SM00239">
    <property type="entry name" value="C2"/>
    <property type="match status" value="1"/>
</dbReference>
<proteinExistence type="predicted"/>
<dbReference type="GO" id="GO:0005516">
    <property type="term" value="F:calmodulin binding"/>
    <property type="evidence" value="ECO:0007669"/>
    <property type="project" value="TreeGrafter"/>
</dbReference>
<sequence length="263" mass="29374">MSLICVCVKKASIAGDGSQLNTYVCLKLQNVKSTTIAVKGCVPSWEQDFMFEAHTLNTGLTAELWNKGVFWDRMLGCAWIPLGEVSESAKEGLGRWVNMDSEYRCHCGNPRPTDHRLLLDIRMEHGYGADQHQMQLRLSRLKASRDEECMSEDSDYTSDYNLPMHHQHNLPAFQYRSELMLRQQGLPPAAAPRLPLCGQWKIRSRCLIIVGPLACLASTPLEARVRSSSSSSSSSSSNSIIIISSRQQQQYSMYRGGAAMEPG</sequence>